<dbReference type="Gene3D" id="3.40.50.300">
    <property type="entry name" value="P-loop containing nucleotide triphosphate hydrolases"/>
    <property type="match status" value="1"/>
</dbReference>
<gene>
    <name evidence="1" type="ORF">FB389_1093</name>
</gene>
<dbReference type="EMBL" id="VFNV01000001">
    <property type="protein sequence ID" value="TQK76422.1"/>
    <property type="molecule type" value="Genomic_DNA"/>
</dbReference>
<organism evidence="1 2">
    <name type="scientific">Rarobacter incanus</name>
    <dbReference type="NCBI Taxonomy" id="153494"/>
    <lineage>
        <taxon>Bacteria</taxon>
        <taxon>Bacillati</taxon>
        <taxon>Actinomycetota</taxon>
        <taxon>Actinomycetes</taxon>
        <taxon>Micrococcales</taxon>
        <taxon>Rarobacteraceae</taxon>
        <taxon>Rarobacter</taxon>
    </lineage>
</organism>
<reference evidence="1 2" key="1">
    <citation type="submission" date="2019-06" db="EMBL/GenBank/DDBJ databases">
        <title>Sequencing the genomes of 1000 actinobacteria strains.</title>
        <authorList>
            <person name="Klenk H.-P."/>
        </authorList>
    </citation>
    <scope>NUCLEOTIDE SEQUENCE [LARGE SCALE GENOMIC DNA]</scope>
    <source>
        <strain evidence="1 2">DSM 10596</strain>
    </source>
</reference>
<accession>A0A542SPA9</accession>
<sequence>MTSRVIAVTGASGGAGCTTLTLHLAGALGGVAVDGRPLGNALELAGIELDDGLRWPALMAGSSAGDPNRAISSMPSWYGVPILGGADADTDIGDPGHIEVINALSMQRIVVVDVGCVDLMSGRGEALRNQIGQVIAVARPRVTDAAKVAALVRTCGAPVHLAARVARADTMAPWDLSNAYGCRVATVIRDVRGLPKAVDCGVGPSMAKPRWNAGRSATPRGATPEHAAASLARMVRGEAP</sequence>
<evidence type="ECO:0000313" key="1">
    <source>
        <dbReference type="EMBL" id="TQK76422.1"/>
    </source>
</evidence>
<dbReference type="Proteomes" id="UP000316181">
    <property type="component" value="Unassembled WGS sequence"/>
</dbReference>
<proteinExistence type="predicted"/>
<keyword evidence="2" id="KW-1185">Reference proteome</keyword>
<dbReference type="AlphaFoldDB" id="A0A542SPA9"/>
<dbReference type="InterPro" id="IPR027417">
    <property type="entry name" value="P-loop_NTPase"/>
</dbReference>
<dbReference type="RefSeq" id="WP_170207885.1">
    <property type="nucleotide sequence ID" value="NZ_BAAATB010000002.1"/>
</dbReference>
<evidence type="ECO:0000313" key="2">
    <source>
        <dbReference type="Proteomes" id="UP000316181"/>
    </source>
</evidence>
<name>A0A542SPA9_9MICO</name>
<dbReference type="PROSITE" id="PS51257">
    <property type="entry name" value="PROKAR_LIPOPROTEIN"/>
    <property type="match status" value="1"/>
</dbReference>
<evidence type="ECO:0008006" key="3">
    <source>
        <dbReference type="Google" id="ProtNLM"/>
    </source>
</evidence>
<protein>
    <recommendedName>
        <fullName evidence="3">Secretion/DNA translocation related CpaE-like protein</fullName>
    </recommendedName>
</protein>
<dbReference type="SUPFAM" id="SSF52540">
    <property type="entry name" value="P-loop containing nucleoside triphosphate hydrolases"/>
    <property type="match status" value="1"/>
</dbReference>
<comment type="caution">
    <text evidence="1">The sequence shown here is derived from an EMBL/GenBank/DDBJ whole genome shotgun (WGS) entry which is preliminary data.</text>
</comment>